<dbReference type="EMBL" id="CP024770">
    <property type="protein sequence ID" value="QGY32520.1"/>
    <property type="molecule type" value="Genomic_DNA"/>
</dbReference>
<accession>A0A6B9GAY5</accession>
<evidence type="ECO:0000313" key="1">
    <source>
        <dbReference type="EMBL" id="QGY32520.1"/>
    </source>
</evidence>
<geneLocation type="plasmid" evidence="1">
    <name>pNE1B</name>
</geneLocation>
<dbReference type="SUPFAM" id="SSF48371">
    <property type="entry name" value="ARM repeat"/>
    <property type="match status" value="1"/>
</dbReference>
<protein>
    <recommendedName>
        <fullName evidence="2">HEAT repeat domain-containing protein</fullName>
    </recommendedName>
</protein>
<sequence>MQSQNSLQQEIISAVNKTFDFENFYQRIRPDISTFIAVTSNLQLKKLDEWERLIRGAIYSSFAPNVKLKSNSMGSLGWLDLCNGDGYKRERALRTLAAGAPNSFLLALVFRRLNDWVNQVRNAACDTLPRIAELTDPETVVDVLFLTLPFWDSWGRMGDDEKHVVLQIITMDKVANALKRRLMISASGPVTAIFTQAGRTKALDTFLTEIAELSVQPSLRAKAYRCQFESKFVWVEGMTWQWIDKVYGKQRLVPVLNERMIHTTKPFIENLKMAIIDRSPMVRRIAGEMLIRELEYIGEEAFTLAKVLASDTSPSVAERGMYALADLEKRR</sequence>
<dbReference type="InterPro" id="IPR016024">
    <property type="entry name" value="ARM-type_fold"/>
</dbReference>
<dbReference type="Gene3D" id="1.25.10.10">
    <property type="entry name" value="Leucine-rich Repeat Variant"/>
    <property type="match status" value="1"/>
</dbReference>
<dbReference type="Proteomes" id="UP000502005">
    <property type="component" value="Plasmid pNE1B"/>
</dbReference>
<dbReference type="AlphaFoldDB" id="A0A6B9GAY5"/>
<keyword evidence="1" id="KW-0614">Plasmid</keyword>
<dbReference type="InterPro" id="IPR021133">
    <property type="entry name" value="HEAT_type_2"/>
</dbReference>
<evidence type="ECO:0008006" key="2">
    <source>
        <dbReference type="Google" id="ProtNLM"/>
    </source>
</evidence>
<name>A0A6B9GAY5_PANCY</name>
<proteinExistence type="predicted"/>
<reference evidence="1" key="1">
    <citation type="submission" date="2017-11" db="EMBL/GenBank/DDBJ databases">
        <title>Genome sequence of Pantoea cypripedii NE1.</title>
        <authorList>
            <person name="Nascimento F.X."/>
        </authorList>
    </citation>
    <scope>NUCLEOTIDE SEQUENCE [LARGE SCALE GENOMIC DNA]</scope>
    <source>
        <strain evidence="1">NE1</strain>
        <plasmid evidence="1">pNE1B</plasmid>
    </source>
</reference>
<organism evidence="1">
    <name type="scientific">Pantoea cypripedii</name>
    <name type="common">Pectobacterium cypripedii</name>
    <name type="synonym">Erwinia cypripedii</name>
    <dbReference type="NCBI Taxonomy" id="55209"/>
    <lineage>
        <taxon>Bacteria</taxon>
        <taxon>Pseudomonadati</taxon>
        <taxon>Pseudomonadota</taxon>
        <taxon>Gammaproteobacteria</taxon>
        <taxon>Enterobacterales</taxon>
        <taxon>Erwiniaceae</taxon>
        <taxon>Pantoea</taxon>
    </lineage>
</organism>
<dbReference type="RefSeq" id="WP_208718421.1">
    <property type="nucleotide sequence ID" value="NZ_CP024770.1"/>
</dbReference>
<dbReference type="PROSITE" id="PS50077">
    <property type="entry name" value="HEAT_REPEAT"/>
    <property type="match status" value="1"/>
</dbReference>
<dbReference type="InterPro" id="IPR011989">
    <property type="entry name" value="ARM-like"/>
</dbReference>
<gene>
    <name evidence="1" type="ORF">CUN67_26530</name>
</gene>